<keyword evidence="3" id="KW-1185">Reference proteome</keyword>
<reference evidence="2 3" key="1">
    <citation type="submission" date="2014-04" db="EMBL/GenBank/DDBJ databases">
        <authorList>
            <consortium name="DOE Joint Genome Institute"/>
            <person name="Kuo A."/>
            <person name="Kohler A."/>
            <person name="Costa M.D."/>
            <person name="Nagy L.G."/>
            <person name="Floudas D."/>
            <person name="Copeland A."/>
            <person name="Barry K.W."/>
            <person name="Cichocki N."/>
            <person name="Veneault-Fourrey C."/>
            <person name="LaButti K."/>
            <person name="Lindquist E.A."/>
            <person name="Lipzen A."/>
            <person name="Lundell T."/>
            <person name="Morin E."/>
            <person name="Murat C."/>
            <person name="Sun H."/>
            <person name="Tunlid A."/>
            <person name="Henrissat B."/>
            <person name="Grigoriev I.V."/>
            <person name="Hibbett D.S."/>
            <person name="Martin F."/>
            <person name="Nordberg H.P."/>
            <person name="Cantor M.N."/>
            <person name="Hua S.X."/>
        </authorList>
    </citation>
    <scope>NUCLEOTIDE SEQUENCE [LARGE SCALE GENOMIC DNA]</scope>
    <source>
        <strain evidence="2 3">Marx 270</strain>
    </source>
</reference>
<organism evidence="2 3">
    <name type="scientific">Pisolithus tinctorius Marx 270</name>
    <dbReference type="NCBI Taxonomy" id="870435"/>
    <lineage>
        <taxon>Eukaryota</taxon>
        <taxon>Fungi</taxon>
        <taxon>Dikarya</taxon>
        <taxon>Basidiomycota</taxon>
        <taxon>Agaricomycotina</taxon>
        <taxon>Agaricomycetes</taxon>
        <taxon>Agaricomycetidae</taxon>
        <taxon>Boletales</taxon>
        <taxon>Sclerodermatineae</taxon>
        <taxon>Pisolithaceae</taxon>
        <taxon>Pisolithus</taxon>
    </lineage>
</organism>
<evidence type="ECO:0000313" key="3">
    <source>
        <dbReference type="Proteomes" id="UP000054217"/>
    </source>
</evidence>
<accession>A0A0C3J8F7</accession>
<name>A0A0C3J8F7_PISTI</name>
<dbReference type="HOGENOM" id="CLU_092536_0_0_1"/>
<evidence type="ECO:0000256" key="1">
    <source>
        <dbReference type="SAM" id="MobiDB-lite"/>
    </source>
</evidence>
<reference evidence="3" key="2">
    <citation type="submission" date="2015-01" db="EMBL/GenBank/DDBJ databases">
        <title>Evolutionary Origins and Diversification of the Mycorrhizal Mutualists.</title>
        <authorList>
            <consortium name="DOE Joint Genome Institute"/>
            <consortium name="Mycorrhizal Genomics Consortium"/>
            <person name="Kohler A."/>
            <person name="Kuo A."/>
            <person name="Nagy L.G."/>
            <person name="Floudas D."/>
            <person name="Copeland A."/>
            <person name="Barry K.W."/>
            <person name="Cichocki N."/>
            <person name="Veneault-Fourrey C."/>
            <person name="LaButti K."/>
            <person name="Lindquist E.A."/>
            <person name="Lipzen A."/>
            <person name="Lundell T."/>
            <person name="Morin E."/>
            <person name="Murat C."/>
            <person name="Riley R."/>
            <person name="Ohm R."/>
            <person name="Sun H."/>
            <person name="Tunlid A."/>
            <person name="Henrissat B."/>
            <person name="Grigoriev I.V."/>
            <person name="Hibbett D.S."/>
            <person name="Martin F."/>
        </authorList>
    </citation>
    <scope>NUCLEOTIDE SEQUENCE [LARGE SCALE GENOMIC DNA]</scope>
    <source>
        <strain evidence="3">Marx 270</strain>
    </source>
</reference>
<feature type="non-terminal residue" evidence="2">
    <location>
        <position position="1"/>
    </location>
</feature>
<protein>
    <submittedName>
        <fullName evidence="2">Uncharacterized protein</fullName>
    </submittedName>
</protein>
<feature type="region of interest" description="Disordered" evidence="1">
    <location>
        <begin position="179"/>
        <end position="204"/>
    </location>
</feature>
<evidence type="ECO:0000313" key="2">
    <source>
        <dbReference type="EMBL" id="KIN93971.1"/>
    </source>
</evidence>
<dbReference type="OrthoDB" id="2953545at2759"/>
<sequence>CPLCRKPTADLHSHMGTHILCASQGVGETDLYSTVGQLFPCGFCGHSGHPDCVVKLKSTKCTKEINTCCIYQIPFKYGFGERGSTARPCCNVPVVCPLSVHCGHDTEFRDAVWHYNMEQHLSFFHPEYAHPGKVMGRHLPCHVFDILYITPTKEKKASVPAHPAFTLIAEKENYGDLAVSTGQKRKGSSTRAVAAEGSCSSGGK</sequence>
<proteinExistence type="predicted"/>
<gene>
    <name evidence="2" type="ORF">M404DRAFT_169578</name>
</gene>
<dbReference type="EMBL" id="KN832121">
    <property type="protein sequence ID" value="KIN93971.1"/>
    <property type="molecule type" value="Genomic_DNA"/>
</dbReference>
<dbReference type="Proteomes" id="UP000054217">
    <property type="component" value="Unassembled WGS sequence"/>
</dbReference>
<dbReference type="AlphaFoldDB" id="A0A0C3J8F7"/>
<dbReference type="InParanoid" id="A0A0C3J8F7"/>